<evidence type="ECO:0000313" key="2">
    <source>
        <dbReference type="EMBL" id="KAK5860431.1"/>
    </source>
</evidence>
<gene>
    <name evidence="2" type="ORF">PBY51_021908</name>
</gene>
<protein>
    <submittedName>
        <fullName evidence="2">Uncharacterized protein</fullName>
    </submittedName>
</protein>
<proteinExistence type="predicted"/>
<evidence type="ECO:0000313" key="3">
    <source>
        <dbReference type="Proteomes" id="UP001346869"/>
    </source>
</evidence>
<name>A0AAN7X9Y5_ELEMC</name>
<dbReference type="EMBL" id="JAUZQC010000014">
    <property type="protein sequence ID" value="KAK5860431.1"/>
    <property type="molecule type" value="Genomic_DNA"/>
</dbReference>
<sequence>MRDELLRNIKRSAPEEGSSTQRGGDVPERSFTSVHMLHHQHKEEEMSQRGASRPSTCWIINTKRRRCLREELHVRCQEARAA</sequence>
<dbReference type="Proteomes" id="UP001346869">
    <property type="component" value="Unassembled WGS sequence"/>
</dbReference>
<organism evidence="2 3">
    <name type="scientific">Eleginops maclovinus</name>
    <name type="common">Patagonian blennie</name>
    <name type="synonym">Eleginus maclovinus</name>
    <dbReference type="NCBI Taxonomy" id="56733"/>
    <lineage>
        <taxon>Eukaryota</taxon>
        <taxon>Metazoa</taxon>
        <taxon>Chordata</taxon>
        <taxon>Craniata</taxon>
        <taxon>Vertebrata</taxon>
        <taxon>Euteleostomi</taxon>
        <taxon>Actinopterygii</taxon>
        <taxon>Neopterygii</taxon>
        <taxon>Teleostei</taxon>
        <taxon>Neoteleostei</taxon>
        <taxon>Acanthomorphata</taxon>
        <taxon>Eupercaria</taxon>
        <taxon>Perciformes</taxon>
        <taxon>Notothenioidei</taxon>
        <taxon>Eleginopidae</taxon>
        <taxon>Eleginops</taxon>
    </lineage>
</organism>
<dbReference type="AlphaFoldDB" id="A0AAN7X9Y5"/>
<reference evidence="2 3" key="2">
    <citation type="journal article" date="2023" name="Mol. Biol. Evol.">
        <title>Genomics of Secondarily Temperate Adaptation in the Only Non-Antarctic Icefish.</title>
        <authorList>
            <person name="Rivera-Colon A.G."/>
            <person name="Rayamajhi N."/>
            <person name="Minhas B.F."/>
            <person name="Madrigal G."/>
            <person name="Bilyk K.T."/>
            <person name="Yoon V."/>
            <person name="Hune M."/>
            <person name="Gregory S."/>
            <person name="Cheng C.H.C."/>
            <person name="Catchen J.M."/>
        </authorList>
    </citation>
    <scope>NUCLEOTIDE SEQUENCE [LARGE SCALE GENOMIC DNA]</scope>
    <source>
        <strain evidence="2">JMC-PN-2008</strain>
    </source>
</reference>
<reference evidence="2 3" key="1">
    <citation type="journal article" date="2023" name="Genes (Basel)">
        <title>Chromosome-Level Genome Assembly and Circadian Gene Repertoire of the Patagonia Blennie Eleginops maclovinus-The Closest Ancestral Proxy of Antarctic Cryonotothenioids.</title>
        <authorList>
            <person name="Cheng C.C."/>
            <person name="Rivera-Colon A.G."/>
            <person name="Minhas B.F."/>
            <person name="Wilson L."/>
            <person name="Rayamajhi N."/>
            <person name="Vargas-Chacoff L."/>
            <person name="Catchen J.M."/>
        </authorList>
    </citation>
    <scope>NUCLEOTIDE SEQUENCE [LARGE SCALE GENOMIC DNA]</scope>
    <source>
        <strain evidence="2">JMC-PN-2008</strain>
    </source>
</reference>
<feature type="region of interest" description="Disordered" evidence="1">
    <location>
        <begin position="1"/>
        <end position="53"/>
    </location>
</feature>
<comment type="caution">
    <text evidence="2">The sequence shown here is derived from an EMBL/GenBank/DDBJ whole genome shotgun (WGS) entry which is preliminary data.</text>
</comment>
<keyword evidence="3" id="KW-1185">Reference proteome</keyword>
<accession>A0AAN7X9Y5</accession>
<evidence type="ECO:0000256" key="1">
    <source>
        <dbReference type="SAM" id="MobiDB-lite"/>
    </source>
</evidence>